<feature type="region of interest" description="Disordered" evidence="1">
    <location>
        <begin position="175"/>
        <end position="227"/>
    </location>
</feature>
<organism evidence="4 5">
    <name type="scientific">Tribolium castaneum</name>
    <name type="common">Red flour beetle</name>
    <dbReference type="NCBI Taxonomy" id="7070"/>
    <lineage>
        <taxon>Eukaryota</taxon>
        <taxon>Metazoa</taxon>
        <taxon>Ecdysozoa</taxon>
        <taxon>Arthropoda</taxon>
        <taxon>Hexapoda</taxon>
        <taxon>Insecta</taxon>
        <taxon>Pterygota</taxon>
        <taxon>Neoptera</taxon>
        <taxon>Endopterygota</taxon>
        <taxon>Coleoptera</taxon>
        <taxon>Polyphaga</taxon>
        <taxon>Cucujiformia</taxon>
        <taxon>Tenebrionidae</taxon>
        <taxon>Tenebrionidae incertae sedis</taxon>
        <taxon>Tribolium</taxon>
    </lineage>
</organism>
<feature type="signal peptide" evidence="3">
    <location>
        <begin position="1"/>
        <end position="23"/>
    </location>
</feature>
<reference evidence="4 5" key="1">
    <citation type="journal article" date="2008" name="Nature">
        <title>The genome of the model beetle and pest Tribolium castaneum.</title>
        <authorList>
            <consortium name="Tribolium Genome Sequencing Consortium"/>
            <person name="Richards S."/>
            <person name="Gibbs R.A."/>
            <person name="Weinstock G.M."/>
            <person name="Brown S.J."/>
            <person name="Denell R."/>
            <person name="Beeman R.W."/>
            <person name="Gibbs R."/>
            <person name="Beeman R.W."/>
            <person name="Brown S.J."/>
            <person name="Bucher G."/>
            <person name="Friedrich M."/>
            <person name="Grimmelikhuijzen C.J."/>
            <person name="Klingler M."/>
            <person name="Lorenzen M."/>
            <person name="Richards S."/>
            <person name="Roth S."/>
            <person name="Schroder R."/>
            <person name="Tautz D."/>
            <person name="Zdobnov E.M."/>
            <person name="Muzny D."/>
            <person name="Gibbs R.A."/>
            <person name="Weinstock G.M."/>
            <person name="Attaway T."/>
            <person name="Bell S."/>
            <person name="Buhay C.J."/>
            <person name="Chandrabose M.N."/>
            <person name="Chavez D."/>
            <person name="Clerk-Blankenburg K.P."/>
            <person name="Cree A."/>
            <person name="Dao M."/>
            <person name="Davis C."/>
            <person name="Chacko J."/>
            <person name="Dinh H."/>
            <person name="Dugan-Rocha S."/>
            <person name="Fowler G."/>
            <person name="Garner T.T."/>
            <person name="Garnes J."/>
            <person name="Gnirke A."/>
            <person name="Hawes A."/>
            <person name="Hernandez J."/>
            <person name="Hines S."/>
            <person name="Holder M."/>
            <person name="Hume J."/>
            <person name="Jhangiani S.N."/>
            <person name="Joshi V."/>
            <person name="Khan Z.M."/>
            <person name="Jackson L."/>
            <person name="Kovar C."/>
            <person name="Kowis A."/>
            <person name="Lee S."/>
            <person name="Lewis L.R."/>
            <person name="Margolis J."/>
            <person name="Morgan M."/>
            <person name="Nazareth L.V."/>
            <person name="Nguyen N."/>
            <person name="Okwuonu G."/>
            <person name="Parker D."/>
            <person name="Richards S."/>
            <person name="Ruiz S.J."/>
            <person name="Santibanez J."/>
            <person name="Savard J."/>
            <person name="Scherer S.E."/>
            <person name="Schneider B."/>
            <person name="Sodergren E."/>
            <person name="Tautz D."/>
            <person name="Vattahil S."/>
            <person name="Villasana D."/>
            <person name="White C.S."/>
            <person name="Wright R."/>
            <person name="Park Y."/>
            <person name="Beeman R.W."/>
            <person name="Lord J."/>
            <person name="Oppert B."/>
            <person name="Lorenzen M."/>
            <person name="Brown S."/>
            <person name="Wang L."/>
            <person name="Savard J."/>
            <person name="Tautz D."/>
            <person name="Richards S."/>
            <person name="Weinstock G."/>
            <person name="Gibbs R.A."/>
            <person name="Liu Y."/>
            <person name="Worley K."/>
            <person name="Weinstock G."/>
            <person name="Elsik C.G."/>
            <person name="Reese J.T."/>
            <person name="Elhaik E."/>
            <person name="Landan G."/>
            <person name="Graur D."/>
            <person name="Arensburger P."/>
            <person name="Atkinson P."/>
            <person name="Beeman R.W."/>
            <person name="Beidler J."/>
            <person name="Brown S.J."/>
            <person name="Demuth J.P."/>
            <person name="Drury D.W."/>
            <person name="Du Y.Z."/>
            <person name="Fujiwara H."/>
            <person name="Lorenzen M."/>
            <person name="Maselli V."/>
            <person name="Osanai M."/>
            <person name="Park Y."/>
            <person name="Robertson H.M."/>
            <person name="Tu Z."/>
            <person name="Wang J.J."/>
            <person name="Wang S."/>
            <person name="Richards S."/>
            <person name="Song H."/>
            <person name="Zhang L."/>
            <person name="Sodergren E."/>
            <person name="Werner D."/>
            <person name="Stanke M."/>
            <person name="Morgenstern B."/>
            <person name="Solovyev V."/>
            <person name="Kosarev P."/>
            <person name="Brown G."/>
            <person name="Chen H.C."/>
            <person name="Ermolaeva O."/>
            <person name="Hlavina W."/>
            <person name="Kapustin Y."/>
            <person name="Kiryutin B."/>
            <person name="Kitts P."/>
            <person name="Maglott D."/>
            <person name="Pruitt K."/>
            <person name="Sapojnikov V."/>
            <person name="Souvorov A."/>
            <person name="Mackey A.J."/>
            <person name="Waterhouse R.M."/>
            <person name="Wyder S."/>
            <person name="Zdobnov E.M."/>
            <person name="Zdobnov E.M."/>
            <person name="Wyder S."/>
            <person name="Kriventseva E.V."/>
            <person name="Kadowaki T."/>
            <person name="Bork P."/>
            <person name="Aranda M."/>
            <person name="Bao R."/>
            <person name="Beermann A."/>
            <person name="Berns N."/>
            <person name="Bolognesi R."/>
            <person name="Bonneton F."/>
            <person name="Bopp D."/>
            <person name="Brown S.J."/>
            <person name="Bucher G."/>
            <person name="Butts T."/>
            <person name="Chaumot A."/>
            <person name="Denell R.E."/>
            <person name="Ferrier D.E."/>
            <person name="Friedrich M."/>
            <person name="Gordon C.M."/>
            <person name="Jindra M."/>
            <person name="Klingler M."/>
            <person name="Lan Q."/>
            <person name="Lattorff H.M."/>
            <person name="Laudet V."/>
            <person name="von Levetsow C."/>
            <person name="Liu Z."/>
            <person name="Lutz R."/>
            <person name="Lynch J.A."/>
            <person name="da Fonseca R.N."/>
            <person name="Posnien N."/>
            <person name="Reuter R."/>
            <person name="Roth S."/>
            <person name="Savard J."/>
            <person name="Schinko J.B."/>
            <person name="Schmitt C."/>
            <person name="Schoppmeier M."/>
            <person name="Schroder R."/>
            <person name="Shippy T.D."/>
            <person name="Simonnet F."/>
            <person name="Marques-Souza H."/>
            <person name="Tautz D."/>
            <person name="Tomoyasu Y."/>
            <person name="Trauner J."/>
            <person name="Van der Zee M."/>
            <person name="Vervoort M."/>
            <person name="Wittkopp N."/>
            <person name="Wimmer E.A."/>
            <person name="Yang X."/>
            <person name="Jones A.K."/>
            <person name="Sattelle D.B."/>
            <person name="Ebert P.R."/>
            <person name="Nelson D."/>
            <person name="Scott J.G."/>
            <person name="Beeman R.W."/>
            <person name="Muthukrishnan S."/>
            <person name="Kramer K.J."/>
            <person name="Arakane Y."/>
            <person name="Beeman R.W."/>
            <person name="Zhu Q."/>
            <person name="Hogenkamp D."/>
            <person name="Dixit R."/>
            <person name="Oppert B."/>
            <person name="Jiang H."/>
            <person name="Zou Z."/>
            <person name="Marshall J."/>
            <person name="Elpidina E."/>
            <person name="Vinokurov K."/>
            <person name="Oppert C."/>
            <person name="Zou Z."/>
            <person name="Evans J."/>
            <person name="Lu Z."/>
            <person name="Zhao P."/>
            <person name="Sumathipala N."/>
            <person name="Altincicek B."/>
            <person name="Vilcinskas A."/>
            <person name="Williams M."/>
            <person name="Hultmark D."/>
            <person name="Hetru C."/>
            <person name="Jiang H."/>
            <person name="Grimmelikhuijzen C.J."/>
            <person name="Hauser F."/>
            <person name="Cazzamali G."/>
            <person name="Williamson M."/>
            <person name="Park Y."/>
            <person name="Li B."/>
            <person name="Tanaka Y."/>
            <person name="Predel R."/>
            <person name="Neupert S."/>
            <person name="Schachtner J."/>
            <person name="Verleyen P."/>
            <person name="Raible F."/>
            <person name="Bork P."/>
            <person name="Friedrich M."/>
            <person name="Walden K.K."/>
            <person name="Robertson H.M."/>
            <person name="Angeli S."/>
            <person name="Foret S."/>
            <person name="Bucher G."/>
            <person name="Schuetz S."/>
            <person name="Maleszka R."/>
            <person name="Wimmer E.A."/>
            <person name="Beeman R.W."/>
            <person name="Lorenzen M."/>
            <person name="Tomoyasu Y."/>
            <person name="Miller S.C."/>
            <person name="Grossmann D."/>
            <person name="Bucher G."/>
        </authorList>
    </citation>
    <scope>NUCLEOTIDE SEQUENCE [LARGE SCALE GENOMIC DNA]</scope>
    <source>
        <strain evidence="4 5">Georgia GA2</strain>
    </source>
</reference>
<dbReference type="FunCoup" id="A0A139WI31">
    <property type="interactions" value="49"/>
</dbReference>
<name>A0A139WI31_TRICA</name>
<dbReference type="InParanoid" id="A0A139WI31"/>
<keyword evidence="5" id="KW-1185">Reference proteome</keyword>
<accession>A0A139WI31</accession>
<keyword evidence="2" id="KW-1133">Transmembrane helix</keyword>
<feature type="compositionally biased region" description="Polar residues" evidence="1">
    <location>
        <begin position="178"/>
        <end position="195"/>
    </location>
</feature>
<evidence type="ECO:0000256" key="1">
    <source>
        <dbReference type="SAM" id="MobiDB-lite"/>
    </source>
</evidence>
<proteinExistence type="predicted"/>
<dbReference type="OrthoDB" id="6599193at2759"/>
<dbReference type="KEGG" id="tca:660354"/>
<evidence type="ECO:0000256" key="3">
    <source>
        <dbReference type="SAM" id="SignalP"/>
    </source>
</evidence>
<reference evidence="4 5" key="2">
    <citation type="journal article" date="2010" name="Nucleic Acids Res.">
        <title>BeetleBase in 2010: revisions to provide comprehensive genomic information for Tribolium castaneum.</title>
        <authorList>
            <person name="Kim H.S."/>
            <person name="Murphy T."/>
            <person name="Xia J."/>
            <person name="Caragea D."/>
            <person name="Park Y."/>
            <person name="Beeman R.W."/>
            <person name="Lorenzen M.D."/>
            <person name="Butcher S."/>
            <person name="Manak J.R."/>
            <person name="Brown S.J."/>
        </authorList>
    </citation>
    <scope>GENOME REANNOTATION</scope>
    <source>
        <strain evidence="4 5">Georgia GA2</strain>
    </source>
</reference>
<keyword evidence="2" id="KW-0812">Transmembrane</keyword>
<dbReference type="AlphaFoldDB" id="A0A139WI31"/>
<evidence type="ECO:0000313" key="4">
    <source>
        <dbReference type="EMBL" id="KYB27633.1"/>
    </source>
</evidence>
<dbReference type="EMBL" id="KQ971342">
    <property type="protein sequence ID" value="KYB27633.1"/>
    <property type="molecule type" value="Genomic_DNA"/>
</dbReference>
<dbReference type="Proteomes" id="UP000007266">
    <property type="component" value="Linkage group 5"/>
</dbReference>
<sequence length="227" mass="25545">MKKCSDTVVLLFIISYSFTFVQSEITLGETSCGQKKCKRDEYCTSYTKACEPCSKICDKSTHNFDETECVKKCQDYIHDSRYVLKDETGTGDQNLRATVQQLSHMVTVTLTLVCLMLVILATVLVLQMYRWKKKKNITLATIKNKLFSKKADSAQNKSTPVSNQVKNEKPDLRLEISPESTHSGHSPVTVTTSISRRPAEDSTLDYAYDNPAMSSSPNKKNDPNNSF</sequence>
<keyword evidence="2" id="KW-0472">Membrane</keyword>
<evidence type="ECO:0000313" key="5">
    <source>
        <dbReference type="Proteomes" id="UP000007266"/>
    </source>
</evidence>
<feature type="compositionally biased region" description="Polar residues" evidence="1">
    <location>
        <begin position="153"/>
        <end position="165"/>
    </location>
</feature>
<dbReference type="OMA" id="CHAVSEY"/>
<protein>
    <submittedName>
        <fullName evidence="4">Uncharacterized protein</fullName>
    </submittedName>
</protein>
<gene>
    <name evidence="4" type="primary">AUGUSTUS-3.0.2_33075</name>
    <name evidence="4" type="ORF">TcasGA2_TC033075</name>
</gene>
<feature type="chain" id="PRO_5007300013" evidence="3">
    <location>
        <begin position="24"/>
        <end position="227"/>
    </location>
</feature>
<keyword evidence="3" id="KW-0732">Signal</keyword>
<evidence type="ECO:0000256" key="2">
    <source>
        <dbReference type="SAM" id="Phobius"/>
    </source>
</evidence>
<feature type="region of interest" description="Disordered" evidence="1">
    <location>
        <begin position="151"/>
        <end position="170"/>
    </location>
</feature>
<feature type="transmembrane region" description="Helical" evidence="2">
    <location>
        <begin position="102"/>
        <end position="126"/>
    </location>
</feature>
<feature type="compositionally biased region" description="Low complexity" evidence="1">
    <location>
        <begin position="214"/>
        <end position="227"/>
    </location>
</feature>